<comment type="caution">
    <text evidence="2">The sequence shown here is derived from an EMBL/GenBank/DDBJ whole genome shotgun (WGS) entry which is preliminary data.</text>
</comment>
<evidence type="ECO:0000313" key="2">
    <source>
        <dbReference type="EMBL" id="MBB3205388.1"/>
    </source>
</evidence>
<keyword evidence="3" id="KW-1185">Reference proteome</keyword>
<accession>A0A7W5H4P5</accession>
<sequence>MPADGVSRQDAIAATMQHRHTHQRQSQFVLASRETSIQQDVAQLGNVKKRGNVTDILKEKPEERRRDSESTHLKDETESPTQ</sequence>
<proteinExistence type="predicted"/>
<name>A0A7W5H4P5_9BACT</name>
<feature type="region of interest" description="Disordered" evidence="1">
    <location>
        <begin position="50"/>
        <end position="82"/>
    </location>
</feature>
<reference evidence="2 3" key="1">
    <citation type="submission" date="2020-08" db="EMBL/GenBank/DDBJ databases">
        <title>Genomic Encyclopedia of Type Strains, Phase III (KMG-III): the genomes of soil and plant-associated and newly described type strains.</title>
        <authorList>
            <person name="Whitman W."/>
        </authorList>
    </citation>
    <scope>NUCLEOTIDE SEQUENCE [LARGE SCALE GENOMIC DNA]</scope>
    <source>
        <strain evidence="2 3">CECT 8075</strain>
    </source>
</reference>
<organism evidence="2 3">
    <name type="scientific">Aporhodopirellula rubra</name>
    <dbReference type="NCBI Taxonomy" id="980271"/>
    <lineage>
        <taxon>Bacteria</taxon>
        <taxon>Pseudomonadati</taxon>
        <taxon>Planctomycetota</taxon>
        <taxon>Planctomycetia</taxon>
        <taxon>Pirellulales</taxon>
        <taxon>Pirellulaceae</taxon>
        <taxon>Aporhodopirellula</taxon>
    </lineage>
</organism>
<dbReference type="AlphaFoldDB" id="A0A7W5H4P5"/>
<gene>
    <name evidence="2" type="ORF">FHS27_001188</name>
</gene>
<feature type="compositionally biased region" description="Basic and acidic residues" evidence="1">
    <location>
        <begin position="56"/>
        <end position="82"/>
    </location>
</feature>
<dbReference type="EMBL" id="JACHXU010000003">
    <property type="protein sequence ID" value="MBB3205388.1"/>
    <property type="molecule type" value="Genomic_DNA"/>
</dbReference>
<protein>
    <submittedName>
        <fullName evidence="2">Uncharacterized protein</fullName>
    </submittedName>
</protein>
<evidence type="ECO:0000313" key="3">
    <source>
        <dbReference type="Proteomes" id="UP000536179"/>
    </source>
</evidence>
<evidence type="ECO:0000256" key="1">
    <source>
        <dbReference type="SAM" id="MobiDB-lite"/>
    </source>
</evidence>
<dbReference type="Proteomes" id="UP000536179">
    <property type="component" value="Unassembled WGS sequence"/>
</dbReference>